<evidence type="ECO:0000313" key="2">
    <source>
        <dbReference type="Proteomes" id="UP000790377"/>
    </source>
</evidence>
<dbReference type="EMBL" id="MU267808">
    <property type="protein sequence ID" value="KAH7908637.1"/>
    <property type="molecule type" value="Genomic_DNA"/>
</dbReference>
<gene>
    <name evidence="1" type="ORF">BJ138DRAFT_1157237</name>
</gene>
<dbReference type="Proteomes" id="UP000790377">
    <property type="component" value="Unassembled WGS sequence"/>
</dbReference>
<reference evidence="1" key="1">
    <citation type="journal article" date="2021" name="New Phytol.">
        <title>Evolutionary innovations through gain and loss of genes in the ectomycorrhizal Boletales.</title>
        <authorList>
            <person name="Wu G."/>
            <person name="Miyauchi S."/>
            <person name="Morin E."/>
            <person name="Kuo A."/>
            <person name="Drula E."/>
            <person name="Varga T."/>
            <person name="Kohler A."/>
            <person name="Feng B."/>
            <person name="Cao Y."/>
            <person name="Lipzen A."/>
            <person name="Daum C."/>
            <person name="Hundley H."/>
            <person name="Pangilinan J."/>
            <person name="Johnson J."/>
            <person name="Barry K."/>
            <person name="LaButti K."/>
            <person name="Ng V."/>
            <person name="Ahrendt S."/>
            <person name="Min B."/>
            <person name="Choi I.G."/>
            <person name="Park H."/>
            <person name="Plett J.M."/>
            <person name="Magnuson J."/>
            <person name="Spatafora J.W."/>
            <person name="Nagy L.G."/>
            <person name="Henrissat B."/>
            <person name="Grigoriev I.V."/>
            <person name="Yang Z.L."/>
            <person name="Xu J."/>
            <person name="Martin F.M."/>
        </authorList>
    </citation>
    <scope>NUCLEOTIDE SEQUENCE</scope>
    <source>
        <strain evidence="1">ATCC 28755</strain>
    </source>
</reference>
<proteinExistence type="predicted"/>
<keyword evidence="2" id="KW-1185">Reference proteome</keyword>
<comment type="caution">
    <text evidence="1">The sequence shown here is derived from an EMBL/GenBank/DDBJ whole genome shotgun (WGS) entry which is preliminary data.</text>
</comment>
<protein>
    <submittedName>
        <fullName evidence="1">Uncharacterized protein</fullName>
    </submittedName>
</protein>
<name>A0ACB8A5Z2_9AGAM</name>
<organism evidence="1 2">
    <name type="scientific">Hygrophoropsis aurantiaca</name>
    <dbReference type="NCBI Taxonomy" id="72124"/>
    <lineage>
        <taxon>Eukaryota</taxon>
        <taxon>Fungi</taxon>
        <taxon>Dikarya</taxon>
        <taxon>Basidiomycota</taxon>
        <taxon>Agaricomycotina</taxon>
        <taxon>Agaricomycetes</taxon>
        <taxon>Agaricomycetidae</taxon>
        <taxon>Boletales</taxon>
        <taxon>Coniophorineae</taxon>
        <taxon>Hygrophoropsidaceae</taxon>
        <taxon>Hygrophoropsis</taxon>
    </lineage>
</organism>
<accession>A0ACB8A5Z2</accession>
<sequence>MKCAQAFLIAGFNPVGAAPKSVTPVYPVTPLYPVMPVYPVTPEYPVSANRFPNAGDTTNAIDVRMSAKCIGVERC</sequence>
<evidence type="ECO:0000313" key="1">
    <source>
        <dbReference type="EMBL" id="KAH7908637.1"/>
    </source>
</evidence>